<dbReference type="NCBIfam" id="TIGR01822">
    <property type="entry name" value="2am3keto_CoA"/>
    <property type="match status" value="1"/>
</dbReference>
<dbReference type="PANTHER" id="PTHR13693:SF102">
    <property type="entry name" value="2-AMINO-3-KETOBUTYRATE COENZYME A LIGASE, MITOCHONDRIAL"/>
    <property type="match status" value="1"/>
</dbReference>
<dbReference type="Proteomes" id="UP000035681">
    <property type="component" value="Unplaced"/>
</dbReference>
<dbReference type="Gene3D" id="3.90.1150.10">
    <property type="entry name" value="Aspartate Aminotransferase, domain 1"/>
    <property type="match status" value="1"/>
</dbReference>
<evidence type="ECO:0000256" key="2">
    <source>
        <dbReference type="ARBA" id="ARBA00008392"/>
    </source>
</evidence>
<dbReference type="AlphaFoldDB" id="A0AAF5CZZ7"/>
<dbReference type="InterPro" id="IPR050087">
    <property type="entry name" value="AON_synthase_class-II"/>
</dbReference>
<keyword evidence="4" id="KW-0663">Pyridoxal phosphate</keyword>
<reference evidence="10" key="1">
    <citation type="submission" date="2024-02" db="UniProtKB">
        <authorList>
            <consortium name="WormBaseParasite"/>
        </authorList>
    </citation>
    <scope>IDENTIFICATION</scope>
</reference>
<keyword evidence="3" id="KW-0808">Transferase</keyword>
<dbReference type="Gene3D" id="3.40.50.620">
    <property type="entry name" value="HUPs"/>
    <property type="match status" value="1"/>
</dbReference>
<dbReference type="GO" id="GO:0030170">
    <property type="term" value="F:pyridoxal phosphate binding"/>
    <property type="evidence" value="ECO:0007669"/>
    <property type="project" value="InterPro"/>
</dbReference>
<keyword evidence="6" id="KW-1133">Transmembrane helix</keyword>
<evidence type="ECO:0000313" key="10">
    <source>
        <dbReference type="WBParaSite" id="TCONS_00004690.p1"/>
    </source>
</evidence>
<evidence type="ECO:0000256" key="6">
    <source>
        <dbReference type="SAM" id="Phobius"/>
    </source>
</evidence>
<comment type="cofactor">
    <cofactor evidence="1">
        <name>pyridoxal 5'-phosphate</name>
        <dbReference type="ChEBI" id="CHEBI:597326"/>
    </cofactor>
</comment>
<dbReference type="InterPro" id="IPR011282">
    <property type="entry name" value="2am3keto_CoA_ligase"/>
</dbReference>
<evidence type="ECO:0000256" key="4">
    <source>
        <dbReference type="ARBA" id="ARBA00022898"/>
    </source>
</evidence>
<comment type="similarity">
    <text evidence="2">Belongs to the class-II pyridoxal-phosphate-dependent aminotransferase family.</text>
</comment>
<feature type="domain" description="Phosphoadenosine phosphosulphate reductase" evidence="8">
    <location>
        <begin position="384"/>
        <end position="455"/>
    </location>
</feature>
<organism evidence="9 10">
    <name type="scientific">Strongyloides stercoralis</name>
    <name type="common">Threadworm</name>
    <dbReference type="NCBI Taxonomy" id="6248"/>
    <lineage>
        <taxon>Eukaryota</taxon>
        <taxon>Metazoa</taxon>
        <taxon>Ecdysozoa</taxon>
        <taxon>Nematoda</taxon>
        <taxon>Chromadorea</taxon>
        <taxon>Rhabditida</taxon>
        <taxon>Tylenchina</taxon>
        <taxon>Panagrolaimomorpha</taxon>
        <taxon>Strongyloidoidea</taxon>
        <taxon>Strongyloididae</taxon>
        <taxon>Strongyloides</taxon>
    </lineage>
</organism>
<dbReference type="SUPFAM" id="SSF53383">
    <property type="entry name" value="PLP-dependent transferases"/>
    <property type="match status" value="1"/>
</dbReference>
<dbReference type="CDD" id="cd06454">
    <property type="entry name" value="KBL_like"/>
    <property type="match status" value="1"/>
</dbReference>
<dbReference type="GO" id="GO:0005739">
    <property type="term" value="C:mitochondrion"/>
    <property type="evidence" value="ECO:0007669"/>
    <property type="project" value="TreeGrafter"/>
</dbReference>
<accession>A0AAF5CZZ7</accession>
<proteinExistence type="inferred from homology"/>
<evidence type="ECO:0000256" key="3">
    <source>
        <dbReference type="ARBA" id="ARBA00022679"/>
    </source>
</evidence>
<dbReference type="PANTHER" id="PTHR13693">
    <property type="entry name" value="CLASS II AMINOTRANSFERASE/8-AMINO-7-OXONONANOATE SYNTHASE"/>
    <property type="match status" value="1"/>
</dbReference>
<dbReference type="Pfam" id="PF01507">
    <property type="entry name" value="PAPS_reduct"/>
    <property type="match status" value="1"/>
</dbReference>
<evidence type="ECO:0000256" key="5">
    <source>
        <dbReference type="ARBA" id="ARBA00023315"/>
    </source>
</evidence>
<dbReference type="InterPro" id="IPR015421">
    <property type="entry name" value="PyrdxlP-dep_Trfase_major"/>
</dbReference>
<dbReference type="GO" id="GO:0006567">
    <property type="term" value="P:L-threonine catabolic process"/>
    <property type="evidence" value="ECO:0007669"/>
    <property type="project" value="InterPro"/>
</dbReference>
<dbReference type="FunFam" id="3.40.640.10:FF:000006">
    <property type="entry name" value="5-aminolevulinate synthase, mitochondrial"/>
    <property type="match status" value="1"/>
</dbReference>
<dbReference type="CDD" id="cd23948">
    <property type="entry name" value="FAD_synthase"/>
    <property type="match status" value="1"/>
</dbReference>
<sequence length="921" mass="105147">NINRKMQLMNVYLQCFTLTSLIFAIIVLFLFSMSKYIKTLNKREKKRIQAINELQESKIFQQGFTNAEKSQTNIEFARSQDTTKASIMGMYDYEIRKDNLSNNKSEYFDISCCNQESLPCHRHVFLNDKIDIWKDEYSSKCSTFNKTYLLKTLFTYLFFMTSNNKEKIVSSLRKFYYQKQKNFIEEYLTKCLNILLNKYPGIKFSIHSNFSLLNGNLILVTIESLNQNISYLDDACNFFYETTKEFTLSYDKIISNDILNMEYFISNLSNEKDDENLKKKITSSFQDIFYILSMYSLSQIFISFNGGKDCTLALHLFSLCLKSKYPTLIDPIQAFIHKTSEEFIEIELFINKVCSLYNIKKNIYSLSMKESLSKLKSDFPTVFPIIMGTRLMDPAGKYMKSNICETDNDWPKFLRVCPIFDWNYHEVWRVIKALNIPYCSLYDEGYTSLGEKTSTIKNEELVKKENGNVIGYHPAYKLQNCELERKISNSLSFNYKLECIFKMNSRIILNKISLIRHCSSNAKIELKIQLQEELQAIKNAGTYKHERVITGPQGTIIKTKDNVKPLLNFCSNNYLGLCSHPEVIKESHNYIDKYGAGLGSVRFICGTLDIHHQLEKKIAKFHQKEDSILYSSCFDANAGIFEVLTSTEDAIISDELNHASIIDGIRLAKAKKFRYKHLDVNNLEEKLIEARNNGARRIIIATDGAYSMDGDIAPLKEICDIADKYKALVFVDECHATGFIGKTGRGTEEALGIGYNRVDIINSTLGKAVSGSMGGYTCASSEIIDILRQRSRPSLFSNALPPSVLGSASKAFDLLMDPKNNFTKNLQANVTHFRSEMKNAGFTVLGNPSHPICPVLLKDAKLAGVFADKMLDEGIYVIGFSFPVVPKGQARIRVQIGPHSIDQINQCINAFKKIGKELKVI</sequence>
<keyword evidence="5" id="KW-0012">Acyltransferase</keyword>
<dbReference type="Pfam" id="PF00155">
    <property type="entry name" value="Aminotran_1_2"/>
    <property type="match status" value="1"/>
</dbReference>
<protein>
    <submittedName>
        <fullName evidence="10">Aminotran_1_2 domain-containing protein</fullName>
    </submittedName>
</protein>
<dbReference type="InterPro" id="IPR015424">
    <property type="entry name" value="PyrdxlP-dep_Trfase"/>
</dbReference>
<keyword evidence="9" id="KW-1185">Reference proteome</keyword>
<keyword evidence="6" id="KW-0812">Transmembrane</keyword>
<dbReference type="InterPro" id="IPR002500">
    <property type="entry name" value="PAPS_reduct_dom"/>
</dbReference>
<dbReference type="WBParaSite" id="TCONS_00004690.p1">
    <property type="protein sequence ID" value="TCONS_00004690.p1"/>
    <property type="gene ID" value="XLOC_002547"/>
</dbReference>
<dbReference type="InterPro" id="IPR014729">
    <property type="entry name" value="Rossmann-like_a/b/a_fold"/>
</dbReference>
<feature type="transmembrane region" description="Helical" evidence="6">
    <location>
        <begin position="12"/>
        <end position="33"/>
    </location>
</feature>
<evidence type="ECO:0000259" key="7">
    <source>
        <dbReference type="Pfam" id="PF00155"/>
    </source>
</evidence>
<dbReference type="NCBIfam" id="NF005394">
    <property type="entry name" value="PRK06939.1"/>
    <property type="match status" value="1"/>
</dbReference>
<dbReference type="InterPro" id="IPR004839">
    <property type="entry name" value="Aminotransferase_I/II_large"/>
</dbReference>
<name>A0AAF5CZZ7_STRER</name>
<dbReference type="SUPFAM" id="SSF52402">
    <property type="entry name" value="Adenine nucleotide alpha hydrolases-like"/>
    <property type="match status" value="1"/>
</dbReference>
<feature type="domain" description="Aminotransferase class I/classII large" evidence="7">
    <location>
        <begin position="565"/>
        <end position="909"/>
    </location>
</feature>
<dbReference type="Gene3D" id="3.40.640.10">
    <property type="entry name" value="Type I PLP-dependent aspartate aminotransferase-like (Major domain)"/>
    <property type="match status" value="1"/>
</dbReference>
<evidence type="ECO:0000256" key="1">
    <source>
        <dbReference type="ARBA" id="ARBA00001933"/>
    </source>
</evidence>
<evidence type="ECO:0000313" key="9">
    <source>
        <dbReference type="Proteomes" id="UP000035681"/>
    </source>
</evidence>
<dbReference type="GO" id="GO:0008890">
    <property type="term" value="F:glycine C-acetyltransferase activity"/>
    <property type="evidence" value="ECO:0007669"/>
    <property type="project" value="InterPro"/>
</dbReference>
<evidence type="ECO:0000259" key="8">
    <source>
        <dbReference type="Pfam" id="PF01507"/>
    </source>
</evidence>
<dbReference type="InterPro" id="IPR015422">
    <property type="entry name" value="PyrdxlP-dep_Trfase_small"/>
</dbReference>
<keyword evidence="6" id="KW-0472">Membrane</keyword>